<dbReference type="EMBL" id="LNAM01000175">
    <property type="protein sequence ID" value="KSV58404.1"/>
    <property type="molecule type" value="Genomic_DNA"/>
</dbReference>
<proteinExistence type="predicted"/>
<dbReference type="SUPFAM" id="SSF53335">
    <property type="entry name" value="S-adenosyl-L-methionine-dependent methyltransferases"/>
    <property type="match status" value="1"/>
</dbReference>
<dbReference type="InterPro" id="IPR025714">
    <property type="entry name" value="Methyltranfer_dom"/>
</dbReference>
<dbReference type="STRING" id="290052.ASU35_02790"/>
<keyword evidence="3" id="KW-1185">Reference proteome</keyword>
<keyword evidence="2" id="KW-0489">Methyltransferase</keyword>
<dbReference type="Gene3D" id="3.40.50.150">
    <property type="entry name" value="Vaccinia Virus protein VP39"/>
    <property type="match status" value="1"/>
</dbReference>
<gene>
    <name evidence="2" type="ORF">ASU35_02790</name>
</gene>
<reference evidence="2 3" key="1">
    <citation type="submission" date="2015-11" db="EMBL/GenBank/DDBJ databases">
        <title>Butyribacter intestini gen. nov., sp. nov., a butyric acid-producing bacterium of the family Lachnospiraceae isolated from the human faeces.</title>
        <authorList>
            <person name="Zou Y."/>
            <person name="Xue W."/>
            <person name="Luo G."/>
            <person name="Lv M."/>
        </authorList>
    </citation>
    <scope>NUCLEOTIDE SEQUENCE [LARGE SCALE GENOMIC DNA]</scope>
    <source>
        <strain evidence="2 3">ACET-33324</strain>
    </source>
</reference>
<dbReference type="GO" id="GO:0005737">
    <property type="term" value="C:cytoplasm"/>
    <property type="evidence" value="ECO:0007669"/>
    <property type="project" value="TreeGrafter"/>
</dbReference>
<accession>A0A0V8QCZ4</accession>
<dbReference type="Pfam" id="PF13679">
    <property type="entry name" value="Methyltransf_32"/>
    <property type="match status" value="1"/>
</dbReference>
<dbReference type="GO" id="GO:0008168">
    <property type="term" value="F:methyltransferase activity"/>
    <property type="evidence" value="ECO:0007669"/>
    <property type="project" value="UniProtKB-KW"/>
</dbReference>
<dbReference type="InterPro" id="IPR029063">
    <property type="entry name" value="SAM-dependent_MTases_sf"/>
</dbReference>
<organism evidence="2 3">
    <name type="scientific">Acetivibrio ethanolgignens</name>
    <dbReference type="NCBI Taxonomy" id="290052"/>
    <lineage>
        <taxon>Bacteria</taxon>
        <taxon>Bacillati</taxon>
        <taxon>Bacillota</taxon>
        <taxon>Clostridia</taxon>
        <taxon>Eubacteriales</taxon>
        <taxon>Oscillospiraceae</taxon>
        <taxon>Acetivibrio</taxon>
    </lineage>
</organism>
<dbReference type="CDD" id="cd02440">
    <property type="entry name" value="AdoMet_MTases"/>
    <property type="match status" value="1"/>
</dbReference>
<dbReference type="RefSeq" id="WP_058353444.1">
    <property type="nucleotide sequence ID" value="NZ_CABMMD010000175.1"/>
</dbReference>
<feature type="domain" description="Methyltransferase" evidence="1">
    <location>
        <begin position="148"/>
        <end position="282"/>
    </location>
</feature>
<dbReference type="Proteomes" id="UP000054874">
    <property type="component" value="Unassembled WGS sequence"/>
</dbReference>
<protein>
    <submittedName>
        <fullName evidence="2">Methyltransferase</fullName>
    </submittedName>
</protein>
<evidence type="ECO:0000313" key="3">
    <source>
        <dbReference type="Proteomes" id="UP000054874"/>
    </source>
</evidence>
<dbReference type="PANTHER" id="PTHR13369">
    <property type="match status" value="1"/>
</dbReference>
<dbReference type="PANTHER" id="PTHR13369:SF3">
    <property type="entry name" value="METHYLTRANSFERASE DOMAIN-CONTAINING PROTEIN"/>
    <property type="match status" value="1"/>
</dbReference>
<dbReference type="AlphaFoldDB" id="A0A0V8QCZ4"/>
<keyword evidence="2" id="KW-0808">Transferase</keyword>
<name>A0A0V8QCZ4_9FIRM</name>
<evidence type="ECO:0000259" key="1">
    <source>
        <dbReference type="Pfam" id="PF13679"/>
    </source>
</evidence>
<sequence length="384" mass="44694">MENIKGYIEEILSDGLKKAVFSDMRNKEYPYRRITLIKKEKGFQAEKQTEKQVFHDNLREEEVADYCEERLLEGFRQVNFWGESYEYSMKISKKGKLFFNRKQAKNAVKTVTEHNRRKNYLIEEGMVPPLVDMGVFTKDGKVVNAMYDKYKQINRFIEIIDDAVEKAGLTKLHIIDFGCGKSYLTFVIYYYLTEVRGLEVSIIGLDLKADVIEKCNAAAKKYQYENLYFEVGDINGYRTKEPVDMVITLHACDTATDFALYNAVCWDAKMIISVPCCQHELCGQMESENLSILTRYGIIKERTAALMTDAIRANLLEVCGYKTQLLEFVDLSHTPKNILIRAVKTNGSRKHRQERFDEAKALMKEFHFEPTLWKLLQEKIKETI</sequence>
<dbReference type="OrthoDB" id="5502211at2"/>
<evidence type="ECO:0000313" key="2">
    <source>
        <dbReference type="EMBL" id="KSV58404.1"/>
    </source>
</evidence>
<dbReference type="GO" id="GO:0032259">
    <property type="term" value="P:methylation"/>
    <property type="evidence" value="ECO:0007669"/>
    <property type="project" value="UniProtKB-KW"/>
</dbReference>
<comment type="caution">
    <text evidence="2">The sequence shown here is derived from an EMBL/GenBank/DDBJ whole genome shotgun (WGS) entry which is preliminary data.</text>
</comment>